<dbReference type="Gene3D" id="3.90.550.10">
    <property type="entry name" value="Spore Coat Polysaccharide Biosynthesis Protein SpsA, Chain A"/>
    <property type="match status" value="1"/>
</dbReference>
<sequence>MPTIGLMILAAGASTRMGTPKQLLLYQGRSLLRYVAEVAIASCCDPVVVVLGSQAERMKLEACALAVHIVENQQWAEGMGTSIFAGMTALTAINQALDAVVIILCDQPFVSHHLLNQLVEAYRATQSPIIASAYENTLGVPALFDRSLFIELMTLKNVGAKSLIKRHAERIFQVSFPKGAIDLDTPAQYQQLLRG</sequence>
<name>A0A951QFK6_9CYAN</name>
<evidence type="ECO:0000313" key="2">
    <source>
        <dbReference type="EMBL" id="MBW4661810.1"/>
    </source>
</evidence>
<organism evidence="2 3">
    <name type="scientific">Drouetiella hepatica Uher 2000/2452</name>
    <dbReference type="NCBI Taxonomy" id="904376"/>
    <lineage>
        <taxon>Bacteria</taxon>
        <taxon>Bacillati</taxon>
        <taxon>Cyanobacteriota</taxon>
        <taxon>Cyanophyceae</taxon>
        <taxon>Oculatellales</taxon>
        <taxon>Oculatellaceae</taxon>
        <taxon>Drouetiella</taxon>
    </lineage>
</organism>
<dbReference type="EMBL" id="JAHHHD010000046">
    <property type="protein sequence ID" value="MBW4661810.1"/>
    <property type="molecule type" value="Genomic_DNA"/>
</dbReference>
<evidence type="ECO:0000313" key="3">
    <source>
        <dbReference type="Proteomes" id="UP000757435"/>
    </source>
</evidence>
<gene>
    <name evidence="2" type="ORF">KME15_24345</name>
</gene>
<dbReference type="Proteomes" id="UP000757435">
    <property type="component" value="Unassembled WGS sequence"/>
</dbReference>
<reference evidence="2" key="1">
    <citation type="submission" date="2021-05" db="EMBL/GenBank/DDBJ databases">
        <authorList>
            <person name="Pietrasiak N."/>
            <person name="Ward R."/>
            <person name="Stajich J.E."/>
            <person name="Kurbessoian T."/>
        </authorList>
    </citation>
    <scope>NUCLEOTIDE SEQUENCE</scope>
    <source>
        <strain evidence="2">UHER 2000/2452</strain>
    </source>
</reference>
<reference evidence="2" key="2">
    <citation type="journal article" date="2022" name="Microbiol. Resour. Announc.">
        <title>Metagenome Sequencing to Explore Phylogenomics of Terrestrial Cyanobacteria.</title>
        <authorList>
            <person name="Ward R.D."/>
            <person name="Stajich J.E."/>
            <person name="Johansen J.R."/>
            <person name="Huntemann M."/>
            <person name="Clum A."/>
            <person name="Foster B."/>
            <person name="Foster B."/>
            <person name="Roux S."/>
            <person name="Palaniappan K."/>
            <person name="Varghese N."/>
            <person name="Mukherjee S."/>
            <person name="Reddy T.B.K."/>
            <person name="Daum C."/>
            <person name="Copeland A."/>
            <person name="Chen I.A."/>
            <person name="Ivanova N.N."/>
            <person name="Kyrpides N.C."/>
            <person name="Shapiro N."/>
            <person name="Eloe-Fadrosh E.A."/>
            <person name="Pietrasiak N."/>
        </authorList>
    </citation>
    <scope>NUCLEOTIDE SEQUENCE</scope>
    <source>
        <strain evidence="2">UHER 2000/2452</strain>
    </source>
</reference>
<dbReference type="InterPro" id="IPR029044">
    <property type="entry name" value="Nucleotide-diphossugar_trans"/>
</dbReference>
<feature type="domain" description="MobA-like NTP transferase" evidence="1">
    <location>
        <begin position="7"/>
        <end position="169"/>
    </location>
</feature>
<proteinExistence type="predicted"/>
<dbReference type="InterPro" id="IPR025877">
    <property type="entry name" value="MobA-like_NTP_Trfase"/>
</dbReference>
<dbReference type="AlphaFoldDB" id="A0A951QFK6"/>
<dbReference type="SUPFAM" id="SSF53448">
    <property type="entry name" value="Nucleotide-diphospho-sugar transferases"/>
    <property type="match status" value="1"/>
</dbReference>
<dbReference type="GO" id="GO:0016779">
    <property type="term" value="F:nucleotidyltransferase activity"/>
    <property type="evidence" value="ECO:0007669"/>
    <property type="project" value="UniProtKB-ARBA"/>
</dbReference>
<accession>A0A951QFK6</accession>
<protein>
    <submittedName>
        <fullName evidence="2">Nucleotidyltransferase family protein</fullName>
    </submittedName>
</protein>
<evidence type="ECO:0000259" key="1">
    <source>
        <dbReference type="Pfam" id="PF12804"/>
    </source>
</evidence>
<dbReference type="PANTHER" id="PTHR43777:SF1">
    <property type="entry name" value="MOLYBDENUM COFACTOR CYTIDYLYLTRANSFERASE"/>
    <property type="match status" value="1"/>
</dbReference>
<comment type="caution">
    <text evidence="2">The sequence shown here is derived from an EMBL/GenBank/DDBJ whole genome shotgun (WGS) entry which is preliminary data.</text>
</comment>
<dbReference type="CDD" id="cd04182">
    <property type="entry name" value="GT_2_like_f"/>
    <property type="match status" value="1"/>
</dbReference>
<dbReference type="Pfam" id="PF12804">
    <property type="entry name" value="NTP_transf_3"/>
    <property type="match status" value="1"/>
</dbReference>
<dbReference type="PANTHER" id="PTHR43777">
    <property type="entry name" value="MOLYBDENUM COFACTOR CYTIDYLYLTRANSFERASE"/>
    <property type="match status" value="1"/>
</dbReference>